<gene>
    <name evidence="3" type="ORF">NEDG_00036</name>
</gene>
<dbReference type="PANTHER" id="PTHR44144">
    <property type="entry name" value="DNAJ HOMOLOG SUBFAMILY C MEMBER 9"/>
    <property type="match status" value="1"/>
</dbReference>
<dbReference type="InterPro" id="IPR056453">
    <property type="entry name" value="HTH_DNAJC9"/>
</dbReference>
<dbReference type="Proteomes" id="UP000185944">
    <property type="component" value="Unassembled WGS sequence"/>
</dbReference>
<feature type="compositionally biased region" description="Low complexity" evidence="1">
    <location>
        <begin position="157"/>
        <end position="166"/>
    </location>
</feature>
<evidence type="ECO:0000313" key="3">
    <source>
        <dbReference type="EMBL" id="OAG31561.1"/>
    </source>
</evidence>
<protein>
    <submittedName>
        <fullName evidence="3">DnaJ-like subfamily C member 9</fullName>
    </submittedName>
</protein>
<name>A0A177EJB3_9MICR</name>
<dbReference type="OrthoDB" id="442087at2759"/>
<feature type="domain" description="J" evidence="2">
    <location>
        <begin position="5"/>
        <end position="72"/>
    </location>
</feature>
<evidence type="ECO:0000313" key="4">
    <source>
        <dbReference type="Proteomes" id="UP000185944"/>
    </source>
</evidence>
<feature type="region of interest" description="Disordered" evidence="1">
    <location>
        <begin position="141"/>
        <end position="169"/>
    </location>
</feature>
<dbReference type="EMBL" id="LTDL01000014">
    <property type="protein sequence ID" value="OAG31561.1"/>
    <property type="molecule type" value="Genomic_DNA"/>
</dbReference>
<dbReference type="GO" id="GO:0005737">
    <property type="term" value="C:cytoplasm"/>
    <property type="evidence" value="ECO:0007669"/>
    <property type="project" value="TreeGrafter"/>
</dbReference>
<reference evidence="3 4" key="1">
    <citation type="submission" date="2016-02" db="EMBL/GenBank/DDBJ databases">
        <title>Discovery of a natural microsporidian pathogen with a broad tissue tropism in Caenorhabditis elegans.</title>
        <authorList>
            <person name="Luallen R.J."/>
            <person name="Reinke A.W."/>
            <person name="Tong L."/>
            <person name="Botts M.R."/>
            <person name="Felix M.-A."/>
            <person name="Troemel E.R."/>
        </authorList>
    </citation>
    <scope>NUCLEOTIDE SEQUENCE [LARGE SCALE GENOMIC DNA]</scope>
    <source>
        <strain evidence="3 4">JUm2807</strain>
    </source>
</reference>
<dbReference type="GeneID" id="93646386"/>
<evidence type="ECO:0000259" key="2">
    <source>
        <dbReference type="PROSITE" id="PS50076"/>
    </source>
</evidence>
<accession>A0A177EJB3</accession>
<dbReference type="VEuPathDB" id="MicrosporidiaDB:NEDG_00036"/>
<dbReference type="AlphaFoldDB" id="A0A177EJB3"/>
<dbReference type="PANTHER" id="PTHR44144:SF1">
    <property type="entry name" value="DNAJ HOMOLOG SUBFAMILY C MEMBER 9"/>
    <property type="match status" value="1"/>
</dbReference>
<dbReference type="RefSeq" id="XP_067545162.1">
    <property type="nucleotide sequence ID" value="XM_067687454.1"/>
</dbReference>
<dbReference type="GO" id="GO:0031072">
    <property type="term" value="F:heat shock protein binding"/>
    <property type="evidence" value="ECO:0007669"/>
    <property type="project" value="TreeGrafter"/>
</dbReference>
<dbReference type="SMART" id="SM00271">
    <property type="entry name" value="DnaJ"/>
    <property type="match status" value="1"/>
</dbReference>
<comment type="caution">
    <text evidence="3">The sequence shown here is derived from an EMBL/GenBank/DDBJ whole genome shotgun (WGS) entry which is preliminary data.</text>
</comment>
<dbReference type="Gene3D" id="1.10.287.110">
    <property type="entry name" value="DnaJ domain"/>
    <property type="match status" value="1"/>
</dbReference>
<dbReference type="InterPro" id="IPR001623">
    <property type="entry name" value="DnaJ_domain"/>
</dbReference>
<dbReference type="InterPro" id="IPR052594">
    <property type="entry name" value="J_domain-containing_protein"/>
</dbReference>
<organism evidence="3 4">
    <name type="scientific">Nematocida displodere</name>
    <dbReference type="NCBI Taxonomy" id="1805483"/>
    <lineage>
        <taxon>Eukaryota</taxon>
        <taxon>Fungi</taxon>
        <taxon>Fungi incertae sedis</taxon>
        <taxon>Microsporidia</taxon>
        <taxon>Nematocida</taxon>
    </lineage>
</organism>
<proteinExistence type="predicted"/>
<dbReference type="PROSITE" id="PS50076">
    <property type="entry name" value="DNAJ_2"/>
    <property type="match status" value="1"/>
</dbReference>
<dbReference type="Pfam" id="PF00226">
    <property type="entry name" value="DnaJ"/>
    <property type="match status" value="1"/>
</dbReference>
<dbReference type="CDD" id="cd06257">
    <property type="entry name" value="DnaJ"/>
    <property type="match status" value="1"/>
</dbReference>
<evidence type="ECO:0000256" key="1">
    <source>
        <dbReference type="SAM" id="MobiDB-lite"/>
    </source>
</evidence>
<keyword evidence="4" id="KW-1185">Reference proteome</keyword>
<dbReference type="InterPro" id="IPR036869">
    <property type="entry name" value="J_dom_sf"/>
</dbReference>
<dbReference type="GO" id="GO:0005634">
    <property type="term" value="C:nucleus"/>
    <property type="evidence" value="ECO:0007669"/>
    <property type="project" value="TreeGrafter"/>
</dbReference>
<dbReference type="Pfam" id="PF23302">
    <property type="entry name" value="HTH_DNAJC9"/>
    <property type="match status" value="1"/>
</dbReference>
<sequence>MKPEEAAALLGCTVGSTADEIKKAFKRLALKVHPDRPGGSEEGFMALNTAYDVLTSQKKPSTITKNAFDRFKTMYQDSLEEREELVSLYRKHKGNMAKIVDAMLLGEDESEERYRAFLDKLIAQEELPGFPIYRKKLLTNKPRQKKRQKEAAEAEELAQALEKSAQNRNERWNAMIARLEEKTGGKKKRNK</sequence>
<dbReference type="SUPFAM" id="SSF46565">
    <property type="entry name" value="Chaperone J-domain"/>
    <property type="match status" value="1"/>
</dbReference>